<sequence length="34" mass="4098">MQKNWYAVYTKPHCEKKVSLLLVKRGIENFYPVN</sequence>
<evidence type="ECO:0000259" key="2">
    <source>
        <dbReference type="Pfam" id="PF02357"/>
    </source>
</evidence>
<dbReference type="EMBL" id="VYQF01000002">
    <property type="protein sequence ID" value="KAA9039498.1"/>
    <property type="molecule type" value="Genomic_DNA"/>
</dbReference>
<reference evidence="3 4" key="1">
    <citation type="submission" date="2019-09" db="EMBL/GenBank/DDBJ databases">
        <title>Draft genome sequence of Ginsengibacter sp. BR5-29.</title>
        <authorList>
            <person name="Im W.-T."/>
        </authorList>
    </citation>
    <scope>NUCLEOTIDE SEQUENCE [LARGE SCALE GENOMIC DNA]</scope>
    <source>
        <strain evidence="3 4">BR5-29</strain>
    </source>
</reference>
<dbReference type="InterPro" id="IPR036735">
    <property type="entry name" value="NGN_dom_sf"/>
</dbReference>
<dbReference type="RefSeq" id="WP_150414909.1">
    <property type="nucleotide sequence ID" value="NZ_VYQF01000002.1"/>
</dbReference>
<dbReference type="AlphaFoldDB" id="A0A5J5IIU6"/>
<gene>
    <name evidence="3" type="ORF">FW778_11815</name>
</gene>
<accession>A0A5J5IIU6</accession>
<evidence type="ECO:0000313" key="3">
    <source>
        <dbReference type="EMBL" id="KAA9039498.1"/>
    </source>
</evidence>
<dbReference type="GO" id="GO:0006354">
    <property type="term" value="P:DNA-templated transcription elongation"/>
    <property type="evidence" value="ECO:0007669"/>
    <property type="project" value="InterPro"/>
</dbReference>
<organism evidence="3 4">
    <name type="scientific">Ginsengibacter hankyongi</name>
    <dbReference type="NCBI Taxonomy" id="2607284"/>
    <lineage>
        <taxon>Bacteria</taxon>
        <taxon>Pseudomonadati</taxon>
        <taxon>Bacteroidota</taxon>
        <taxon>Chitinophagia</taxon>
        <taxon>Chitinophagales</taxon>
        <taxon>Chitinophagaceae</taxon>
        <taxon>Ginsengibacter</taxon>
    </lineage>
</organism>
<comment type="caution">
    <text evidence="3">The sequence shown here is derived from an EMBL/GenBank/DDBJ whole genome shotgun (WGS) entry which is preliminary data.</text>
</comment>
<protein>
    <recommendedName>
        <fullName evidence="2">NusG-like N-terminal domain-containing protein</fullName>
    </recommendedName>
</protein>
<feature type="domain" description="NusG-like N-terminal" evidence="2">
    <location>
        <begin position="3"/>
        <end position="33"/>
    </location>
</feature>
<dbReference type="Proteomes" id="UP000326903">
    <property type="component" value="Unassembled WGS sequence"/>
</dbReference>
<dbReference type="Gene3D" id="3.30.70.940">
    <property type="entry name" value="NusG, N-terminal domain"/>
    <property type="match status" value="1"/>
</dbReference>
<name>A0A5J5IIU6_9BACT</name>
<keyword evidence="4" id="KW-1185">Reference proteome</keyword>
<evidence type="ECO:0000313" key="4">
    <source>
        <dbReference type="Proteomes" id="UP000326903"/>
    </source>
</evidence>
<proteinExistence type="predicted"/>
<dbReference type="Pfam" id="PF02357">
    <property type="entry name" value="NusG"/>
    <property type="match status" value="1"/>
</dbReference>
<dbReference type="InterPro" id="IPR006645">
    <property type="entry name" value="NGN-like_dom"/>
</dbReference>
<keyword evidence="1" id="KW-0804">Transcription</keyword>
<evidence type="ECO:0000256" key="1">
    <source>
        <dbReference type="ARBA" id="ARBA00023163"/>
    </source>
</evidence>
<dbReference type="SUPFAM" id="SSF82679">
    <property type="entry name" value="N-utilization substance G protein NusG, N-terminal domain"/>
    <property type="match status" value="1"/>
</dbReference>